<dbReference type="EMBL" id="CP014844">
    <property type="protein sequence ID" value="AMR78011.1"/>
    <property type="molecule type" value="Genomic_DNA"/>
</dbReference>
<dbReference type="STRING" id="1796606.A2G96_09800"/>
<proteinExistence type="predicted"/>
<dbReference type="InterPro" id="IPR050678">
    <property type="entry name" value="DNA_Partitioning_ATPase"/>
</dbReference>
<dbReference type="SUPFAM" id="SSF52540">
    <property type="entry name" value="P-loop containing nucleoside triphosphate hydrolases"/>
    <property type="match status" value="1"/>
</dbReference>
<dbReference type="CDD" id="cd02042">
    <property type="entry name" value="ParAB_family"/>
    <property type="match status" value="1"/>
</dbReference>
<feature type="domain" description="AAA" evidence="1">
    <location>
        <begin position="113"/>
        <end position="290"/>
    </location>
</feature>
<dbReference type="PANTHER" id="PTHR13696:SF52">
    <property type="entry name" value="PARA FAMILY PROTEIN CT_582"/>
    <property type="match status" value="1"/>
</dbReference>
<evidence type="ECO:0000313" key="2">
    <source>
        <dbReference type="EMBL" id="AMR78011.1"/>
    </source>
</evidence>
<dbReference type="Proteomes" id="UP000075238">
    <property type="component" value="Chromosome 1"/>
</dbReference>
<dbReference type="AlphaFoldDB" id="A0A142JIU9"/>
<dbReference type="Gene3D" id="1.10.10.10">
    <property type="entry name" value="Winged helix-like DNA-binding domain superfamily/Winged helix DNA-binding domain"/>
    <property type="match status" value="1"/>
</dbReference>
<dbReference type="RefSeq" id="WP_062798787.1">
    <property type="nucleotide sequence ID" value="NZ_CP014844.1"/>
</dbReference>
<dbReference type="PANTHER" id="PTHR13696">
    <property type="entry name" value="P-LOOP CONTAINING NUCLEOSIDE TRIPHOSPHATE HYDROLASE"/>
    <property type="match status" value="1"/>
</dbReference>
<dbReference type="InterPro" id="IPR036388">
    <property type="entry name" value="WH-like_DNA-bd_sf"/>
</dbReference>
<dbReference type="Gene3D" id="3.40.50.300">
    <property type="entry name" value="P-loop containing nucleotide triphosphate hydrolases"/>
    <property type="match status" value="1"/>
</dbReference>
<keyword evidence="3" id="KW-1185">Reference proteome</keyword>
<sequence length="403" mass="44687">MAILEEILLQPESLASIMEQADRAEFMMDAVRGKLLAPDSRKESPRFNATQLADLCGVDRNAIAYRSKKDDHLPKGQINGSGNRREFALPEVHAWVREYRANYLKPAGHDAVCIAVANFKGGVGKTTTTMTLAQGLSLKGHRVLVVDCDPQGSLTTLFGILPATEVTEDDTILPVCMGTEPSISSAIRESYWHGIDVVGAAPLLFAAEFALPARQMRDPHFQFWDVLNLALDEARQNYDVILIDTPPALSYVTINAIMASDGILMPLPPNALAVASAAQFWRLFSDLAAQLVEQRGVTKEFDFVRVLMTQVKVRGKIEADDTITAVKDWIYKTYEGKVLSVEIPETKATETSAANFGTIYDESPKLKEMIDPRTYKRALSAYDQATEQIEALIRATWQRHRTN</sequence>
<organism evidence="2 3">
    <name type="scientific">Cupriavidus nantongensis</name>
    <dbReference type="NCBI Taxonomy" id="1796606"/>
    <lineage>
        <taxon>Bacteria</taxon>
        <taxon>Pseudomonadati</taxon>
        <taxon>Pseudomonadota</taxon>
        <taxon>Betaproteobacteria</taxon>
        <taxon>Burkholderiales</taxon>
        <taxon>Burkholderiaceae</taxon>
        <taxon>Cupriavidus</taxon>
    </lineage>
</organism>
<dbReference type="InterPro" id="IPR027417">
    <property type="entry name" value="P-loop_NTPase"/>
</dbReference>
<evidence type="ECO:0000313" key="3">
    <source>
        <dbReference type="Proteomes" id="UP000075238"/>
    </source>
</evidence>
<evidence type="ECO:0000259" key="1">
    <source>
        <dbReference type="Pfam" id="PF13614"/>
    </source>
</evidence>
<name>A0A142JIU9_9BURK</name>
<gene>
    <name evidence="2" type="ORF">A2G96_09800</name>
</gene>
<reference evidence="2 3" key="1">
    <citation type="submission" date="2016-03" db="EMBL/GenBank/DDBJ databases">
        <title>Complete genome sequence of a novel chlorpyrifos degrading bacterium, Cupriavidus nantongensis sp. X1.</title>
        <authorList>
            <person name="Fang L."/>
        </authorList>
    </citation>
    <scope>NUCLEOTIDE SEQUENCE [LARGE SCALE GENOMIC DNA]</scope>
    <source>
        <strain evidence="2 3">X1</strain>
    </source>
</reference>
<protein>
    <submittedName>
        <fullName evidence="2">Cobyrinic acid a,c-diamide synthase</fullName>
    </submittedName>
</protein>
<dbReference type="Pfam" id="PF13614">
    <property type="entry name" value="AAA_31"/>
    <property type="match status" value="1"/>
</dbReference>
<dbReference type="InterPro" id="IPR025669">
    <property type="entry name" value="AAA_dom"/>
</dbReference>
<accession>A0A142JIU9</accession>
<dbReference type="KEGG" id="cnan:A2G96_09800"/>